<feature type="domain" description="PAC" evidence="4">
    <location>
        <begin position="275"/>
        <end position="329"/>
    </location>
</feature>
<dbReference type="SMART" id="SM00267">
    <property type="entry name" value="GGDEF"/>
    <property type="match status" value="1"/>
</dbReference>
<organism evidence="7 8">
    <name type="scientific">Vreelandella salicampi</name>
    <dbReference type="NCBI Taxonomy" id="1449798"/>
    <lineage>
        <taxon>Bacteria</taxon>
        <taxon>Pseudomonadati</taxon>
        <taxon>Pseudomonadota</taxon>
        <taxon>Gammaproteobacteria</taxon>
        <taxon>Oceanospirillales</taxon>
        <taxon>Halomonadaceae</taxon>
        <taxon>Vreelandella</taxon>
    </lineage>
</organism>
<dbReference type="SMART" id="SM00091">
    <property type="entry name" value="PAS"/>
    <property type="match status" value="1"/>
</dbReference>
<accession>A0A7Z0RVW9</accession>
<comment type="caution">
    <text evidence="7">The sequence shown here is derived from an EMBL/GenBank/DDBJ whole genome shotgun (WGS) entry which is preliminary data.</text>
</comment>
<dbReference type="InterPro" id="IPR001633">
    <property type="entry name" value="EAL_dom"/>
</dbReference>
<dbReference type="NCBIfam" id="TIGR00254">
    <property type="entry name" value="GGDEF"/>
    <property type="match status" value="1"/>
</dbReference>
<dbReference type="Pfam" id="PF13185">
    <property type="entry name" value="GAF_2"/>
    <property type="match status" value="1"/>
</dbReference>
<dbReference type="Proteomes" id="UP000586119">
    <property type="component" value="Unassembled WGS sequence"/>
</dbReference>
<evidence type="ECO:0000313" key="8">
    <source>
        <dbReference type="Proteomes" id="UP000586119"/>
    </source>
</evidence>
<dbReference type="PROSITE" id="PS50883">
    <property type="entry name" value="EAL"/>
    <property type="match status" value="1"/>
</dbReference>
<dbReference type="EMBL" id="JACCDF010000014">
    <property type="protein sequence ID" value="NYS62033.1"/>
    <property type="molecule type" value="Genomic_DNA"/>
</dbReference>
<proteinExistence type="predicted"/>
<dbReference type="InterPro" id="IPR052155">
    <property type="entry name" value="Biofilm_reg_signaling"/>
</dbReference>
<dbReference type="InterPro" id="IPR012226">
    <property type="entry name" value="Diguanyl_cyclase/Pdiesterase"/>
</dbReference>
<feature type="domain" description="PAS" evidence="3">
    <location>
        <begin position="201"/>
        <end position="274"/>
    </location>
</feature>
<dbReference type="PROSITE" id="PS50113">
    <property type="entry name" value="PAC"/>
    <property type="match status" value="1"/>
</dbReference>
<dbReference type="InterPro" id="IPR029016">
    <property type="entry name" value="GAF-like_dom_sf"/>
</dbReference>
<dbReference type="InterPro" id="IPR003018">
    <property type="entry name" value="GAF"/>
</dbReference>
<feature type="domain" description="EAL" evidence="5">
    <location>
        <begin position="503"/>
        <end position="757"/>
    </location>
</feature>
<dbReference type="Gene3D" id="3.20.20.450">
    <property type="entry name" value="EAL domain"/>
    <property type="match status" value="1"/>
</dbReference>
<evidence type="ECO:0000313" key="7">
    <source>
        <dbReference type="EMBL" id="NYS62033.1"/>
    </source>
</evidence>
<keyword evidence="2" id="KW-0973">c-di-GMP</keyword>
<evidence type="ECO:0000256" key="1">
    <source>
        <dbReference type="ARBA" id="ARBA00012282"/>
    </source>
</evidence>
<dbReference type="NCBIfam" id="TIGR00229">
    <property type="entry name" value="sensory_box"/>
    <property type="match status" value="1"/>
</dbReference>
<dbReference type="Gene3D" id="3.30.450.20">
    <property type="entry name" value="PAS domain"/>
    <property type="match status" value="1"/>
</dbReference>
<dbReference type="PROSITE" id="PS50112">
    <property type="entry name" value="PAS"/>
    <property type="match status" value="1"/>
</dbReference>
<evidence type="ECO:0000259" key="5">
    <source>
        <dbReference type="PROSITE" id="PS50883"/>
    </source>
</evidence>
<dbReference type="PANTHER" id="PTHR44757">
    <property type="entry name" value="DIGUANYLATE CYCLASE DGCP"/>
    <property type="match status" value="1"/>
</dbReference>
<dbReference type="CDD" id="cd01948">
    <property type="entry name" value="EAL"/>
    <property type="match status" value="1"/>
</dbReference>
<dbReference type="Gene3D" id="3.30.450.40">
    <property type="match status" value="1"/>
</dbReference>
<dbReference type="SUPFAM" id="SSF55785">
    <property type="entry name" value="PYP-like sensor domain (PAS domain)"/>
    <property type="match status" value="1"/>
</dbReference>
<dbReference type="InterPro" id="IPR035919">
    <property type="entry name" value="EAL_sf"/>
</dbReference>
<feature type="domain" description="GGDEF" evidence="6">
    <location>
        <begin position="361"/>
        <end position="494"/>
    </location>
</feature>
<dbReference type="RefSeq" id="WP_179931293.1">
    <property type="nucleotide sequence ID" value="NZ_JACCDF010000014.1"/>
</dbReference>
<dbReference type="InterPro" id="IPR029787">
    <property type="entry name" value="Nucleotide_cyclase"/>
</dbReference>
<dbReference type="Pfam" id="PF00563">
    <property type="entry name" value="EAL"/>
    <property type="match status" value="1"/>
</dbReference>
<reference evidence="7 8" key="1">
    <citation type="journal article" date="2015" name="Int. J. Syst. Evol. Microbiol.">
        <title>Halomonas salicampi sp. nov., a halotolerant and alkalitolerant bacterium isolated from a saltern soil.</title>
        <authorList>
            <person name="Lee J.C."/>
            <person name="Kim Y.S."/>
            <person name="Yun B.S."/>
            <person name="Whang K.S."/>
        </authorList>
    </citation>
    <scope>NUCLEOTIDE SEQUENCE [LARGE SCALE GENOMIC DNA]</scope>
    <source>
        <strain evidence="7 8">BH103</strain>
    </source>
</reference>
<keyword evidence="8" id="KW-1185">Reference proteome</keyword>
<dbReference type="SMART" id="SM00086">
    <property type="entry name" value="PAC"/>
    <property type="match status" value="1"/>
</dbReference>
<evidence type="ECO:0000256" key="2">
    <source>
        <dbReference type="ARBA" id="ARBA00022636"/>
    </source>
</evidence>
<dbReference type="SMART" id="SM00052">
    <property type="entry name" value="EAL"/>
    <property type="match status" value="1"/>
</dbReference>
<dbReference type="InterPro" id="IPR035965">
    <property type="entry name" value="PAS-like_dom_sf"/>
</dbReference>
<dbReference type="InterPro" id="IPR000160">
    <property type="entry name" value="GGDEF_dom"/>
</dbReference>
<dbReference type="InterPro" id="IPR000700">
    <property type="entry name" value="PAS-assoc_C"/>
</dbReference>
<dbReference type="GO" id="GO:0071111">
    <property type="term" value="F:cyclic-guanylate-specific phosphodiesterase activity"/>
    <property type="evidence" value="ECO:0007669"/>
    <property type="project" value="UniProtKB-EC"/>
</dbReference>
<dbReference type="Pfam" id="PF13426">
    <property type="entry name" value="PAS_9"/>
    <property type="match status" value="1"/>
</dbReference>
<dbReference type="PIRSF" id="PIRSF005925">
    <property type="entry name" value="Dos"/>
    <property type="match status" value="1"/>
</dbReference>
<dbReference type="CDD" id="cd00130">
    <property type="entry name" value="PAS"/>
    <property type="match status" value="1"/>
</dbReference>
<evidence type="ECO:0000259" key="6">
    <source>
        <dbReference type="PROSITE" id="PS50887"/>
    </source>
</evidence>
<evidence type="ECO:0000259" key="3">
    <source>
        <dbReference type="PROSITE" id="PS50112"/>
    </source>
</evidence>
<dbReference type="CDD" id="cd01949">
    <property type="entry name" value="GGDEF"/>
    <property type="match status" value="1"/>
</dbReference>
<dbReference type="SUPFAM" id="SSF55781">
    <property type="entry name" value="GAF domain-like"/>
    <property type="match status" value="1"/>
</dbReference>
<dbReference type="AlphaFoldDB" id="A0A7Z0RVW9"/>
<name>A0A7Z0RVW9_9GAMM</name>
<sequence>MNDDFLLLEAQKGIHQRIARRAPLPETLDGIAQWIEQLLPDAIVAFMVYDAKENTLRLLPSPHFSANYHESLQRVEVAPDVASFGTAAHDRNLVVTEDIASDSRWNLFRDAALSEGLHACWSSPVIAPEGELLGTFSTYYRTPKVPTAHHQQRLRYAAALISLALVSDRDTQRHRKLAEQYRSLLNGNCRDATERKRQNDTLRLLSRGIEASPNGVVMADALEPDMPIVFANPAFLTMTGYSHDEVIGSNCRFLQGPETDASAIEQIRAGIFEQCGVSVTLLNYCKDGSTFWNQLDVRPVFDDNYVCSHFIGIQQDITEQKMQEARIAYQATHDLLTGLYNLTAFTNLLEDTFQRSQQESLLMAMMYLDLDGFKAINDGLGHHIGNQVLDTVSKRLVTLLNPVDVLARLGGDEFGILLTHYGNRNNVIQLAERILDTLSQPIEVDDQLLKVSASIGIACNCLPLEQSHEIVQHADLAVEEAKRQGRNTWQWYRGRQAEKSRHNVLMRHDLHTAIREDQFEMHYQPLIDAQSGCICSVEALVRWRHPTRGMISPGEFIPLAEQTGQIIPLGNWILNQACRDLAELRANTGRELPVAVNISSLQFYRDGFLDEVKDVLARSGLPPELLELEITESVLLDGAKKVIELMETLKEMGVRVALDDFGTGFSSLSYLCDLPAHKLKLDRSFVQKAQHDHRTAAIVQGVITMAHHMEMIVVAEGVETREEQQGMIFRQCDVLQGFLFSRPLPLNDLITLPEYLIADVS</sequence>
<dbReference type="InterPro" id="IPR043128">
    <property type="entry name" value="Rev_trsase/Diguanyl_cyclase"/>
</dbReference>
<dbReference type="InterPro" id="IPR001610">
    <property type="entry name" value="PAC"/>
</dbReference>
<dbReference type="InterPro" id="IPR000014">
    <property type="entry name" value="PAS"/>
</dbReference>
<gene>
    <name evidence="7" type="ORF">HZS81_14845</name>
</gene>
<dbReference type="EC" id="3.1.4.52" evidence="1"/>
<dbReference type="SUPFAM" id="SSF55073">
    <property type="entry name" value="Nucleotide cyclase"/>
    <property type="match status" value="1"/>
</dbReference>
<dbReference type="PROSITE" id="PS50887">
    <property type="entry name" value="GGDEF"/>
    <property type="match status" value="1"/>
</dbReference>
<dbReference type="SUPFAM" id="SSF141868">
    <property type="entry name" value="EAL domain-like"/>
    <property type="match status" value="1"/>
</dbReference>
<dbReference type="FunFam" id="3.20.20.450:FF:000001">
    <property type="entry name" value="Cyclic di-GMP phosphodiesterase yahA"/>
    <property type="match status" value="1"/>
</dbReference>
<dbReference type="PANTHER" id="PTHR44757:SF2">
    <property type="entry name" value="BIOFILM ARCHITECTURE MAINTENANCE PROTEIN MBAA"/>
    <property type="match status" value="1"/>
</dbReference>
<evidence type="ECO:0000259" key="4">
    <source>
        <dbReference type="PROSITE" id="PS50113"/>
    </source>
</evidence>
<protein>
    <recommendedName>
        <fullName evidence="1">cyclic-guanylate-specific phosphodiesterase</fullName>
        <ecNumber evidence="1">3.1.4.52</ecNumber>
    </recommendedName>
</protein>
<dbReference type="Gene3D" id="3.30.70.270">
    <property type="match status" value="1"/>
</dbReference>
<dbReference type="Pfam" id="PF00990">
    <property type="entry name" value="GGDEF"/>
    <property type="match status" value="1"/>
</dbReference>